<keyword evidence="6 11" id="KW-0347">Helicase</keyword>
<evidence type="ECO:0000313" key="13">
    <source>
        <dbReference type="EMBL" id="OGF21570.1"/>
    </source>
</evidence>
<feature type="binding site" evidence="11">
    <location>
        <position position="374"/>
    </location>
    <ligand>
        <name>Zn(2+)</name>
        <dbReference type="ChEBI" id="CHEBI:29105"/>
        <label>2</label>
    </ligand>
</feature>
<dbReference type="HAMAP" id="MF_00983">
    <property type="entry name" value="PriA"/>
    <property type="match status" value="1"/>
</dbReference>
<organism evidence="13 14">
    <name type="scientific">Candidatus Falkowbacteria bacterium RIFOXYA2_FULL_38_12</name>
    <dbReference type="NCBI Taxonomy" id="1797993"/>
    <lineage>
        <taxon>Bacteria</taxon>
        <taxon>Candidatus Falkowiibacteriota</taxon>
    </lineage>
</organism>
<dbReference type="Gene3D" id="3.40.50.300">
    <property type="entry name" value="P-loop containing nucleotide triphosphate hydrolases"/>
    <property type="match status" value="1"/>
</dbReference>
<feature type="binding site" evidence="11">
    <location>
        <position position="365"/>
    </location>
    <ligand>
        <name>Zn(2+)</name>
        <dbReference type="ChEBI" id="CHEBI:29105"/>
        <label>1</label>
    </ligand>
</feature>
<feature type="binding site" evidence="11">
    <location>
        <position position="368"/>
    </location>
    <ligand>
        <name>Zn(2+)</name>
        <dbReference type="ChEBI" id="CHEBI:29105"/>
        <label>1</label>
    </ligand>
</feature>
<dbReference type="GO" id="GO:0006310">
    <property type="term" value="P:DNA recombination"/>
    <property type="evidence" value="ECO:0007669"/>
    <property type="project" value="InterPro"/>
</dbReference>
<dbReference type="Pfam" id="PF18074">
    <property type="entry name" value="PriA_C"/>
    <property type="match status" value="1"/>
</dbReference>
<dbReference type="GO" id="GO:0006269">
    <property type="term" value="P:DNA replication, synthesis of primer"/>
    <property type="evidence" value="ECO:0007669"/>
    <property type="project" value="UniProtKB-KW"/>
</dbReference>
<dbReference type="Proteomes" id="UP000177407">
    <property type="component" value="Unassembled WGS sequence"/>
</dbReference>
<evidence type="ECO:0000256" key="7">
    <source>
        <dbReference type="ARBA" id="ARBA00022833"/>
    </source>
</evidence>
<evidence type="ECO:0000259" key="12">
    <source>
        <dbReference type="PROSITE" id="PS51192"/>
    </source>
</evidence>
<keyword evidence="1 11" id="KW-0639">Primosome</keyword>
<feature type="binding site" evidence="11">
    <location>
        <position position="393"/>
    </location>
    <ligand>
        <name>Zn(2+)</name>
        <dbReference type="ChEBI" id="CHEBI:29105"/>
        <label>2</label>
    </ligand>
</feature>
<dbReference type="GO" id="GO:0008270">
    <property type="term" value="F:zinc ion binding"/>
    <property type="evidence" value="ECO:0007669"/>
    <property type="project" value="UniProtKB-UniRule"/>
</dbReference>
<comment type="catalytic activity">
    <reaction evidence="11">
        <text>Couples ATP hydrolysis with the unwinding of duplex DNA by translocating in the 3'-5' direction.</text>
        <dbReference type="EC" id="5.6.2.4"/>
    </reaction>
</comment>
<dbReference type="InterPro" id="IPR027417">
    <property type="entry name" value="P-loop_NTPase"/>
</dbReference>
<keyword evidence="10 11" id="KW-0413">Isomerase</keyword>
<evidence type="ECO:0000256" key="8">
    <source>
        <dbReference type="ARBA" id="ARBA00022840"/>
    </source>
</evidence>
<evidence type="ECO:0000256" key="9">
    <source>
        <dbReference type="ARBA" id="ARBA00023125"/>
    </source>
</evidence>
<sequence length="639" mass="73441">MIAEIIPLLRLPKTLTYFDYKIPSTLEGNIKIGQLVGIPFRNKMVGGLVFNIKNSETDNKWKIKEISKIWNEDPELDENYLKLFKWVSEYFLTPLPLLAKTFIPLPPLRTREVKIKKKIPSLPPSISGKDVNGVKNILQGFHDSKNNIFLLHYQNKKNKTAIYLKIISEAVKKNKQVLILMPQITDIEEILPHLDYFFADKIALLHGELSKTEYWQEWQKIKSGKAMVAVGTRSAIFAPCKNLGLIIIDSEEASDFKQSDQNPRYDARIAAIELARLTGAKVLLGSQTPRIETYYKTKNSEIKILSENKKDNNNYLSVDMGQEIKKKNFSPFSSEIKNIIEKNLNNKKKSVLLLNKRGSSNMVVCRDCEHVFSCKDCGRPLVYHEDATKKLICHNCGYKEVASLNCPKCRGVSLKFIGAGTEKVEKEIKKLFPTADVLRIDKDAIIKEAGDVDIYIGTEFFIKNYLPQINNIDLVAIVSADSLIFRPDFRSGEKTFEWVTKIMNISDQKKSSFIIQTFYPDNYIFKLALKREYEIFFNEELTGRKNFKYPPFGKLIKLTYSSKNERMSNLEIFKVRKFLTDKFIDGMEILGDGEMEKTKQKFSSKIILKSSENFTSELLEYLKNLPDGWAIDIDPESLL</sequence>
<dbReference type="Gene3D" id="3.40.1440.60">
    <property type="entry name" value="PriA, 3(prime) DNA-binding domain"/>
    <property type="match status" value="1"/>
</dbReference>
<comment type="function">
    <text evidence="11">Initiates the restart of stalled replication forks, which reloads the replicative helicase on sites other than the origin of replication. Recognizes and binds to abandoned replication forks and remodels them to uncover a helicase loading site. Promotes assembly of the primosome at these replication forks.</text>
</comment>
<comment type="caution">
    <text evidence="13">The sequence shown here is derived from an EMBL/GenBank/DDBJ whole genome shotgun (WGS) entry which is preliminary data.</text>
</comment>
<evidence type="ECO:0000256" key="5">
    <source>
        <dbReference type="ARBA" id="ARBA00022801"/>
    </source>
</evidence>
<comment type="catalytic activity">
    <reaction evidence="11">
        <text>ATP + H2O = ADP + phosphate + H(+)</text>
        <dbReference type="Rhea" id="RHEA:13065"/>
        <dbReference type="ChEBI" id="CHEBI:15377"/>
        <dbReference type="ChEBI" id="CHEBI:15378"/>
        <dbReference type="ChEBI" id="CHEBI:30616"/>
        <dbReference type="ChEBI" id="CHEBI:43474"/>
        <dbReference type="ChEBI" id="CHEBI:456216"/>
        <dbReference type="EC" id="5.6.2.4"/>
    </reaction>
</comment>
<dbReference type="EMBL" id="MFGA01000003">
    <property type="protein sequence ID" value="OGF21570.1"/>
    <property type="molecule type" value="Genomic_DNA"/>
</dbReference>
<dbReference type="GO" id="GO:0003677">
    <property type="term" value="F:DNA binding"/>
    <property type="evidence" value="ECO:0007669"/>
    <property type="project" value="UniProtKB-UniRule"/>
</dbReference>
<proteinExistence type="inferred from homology"/>
<feature type="binding site" evidence="11">
    <location>
        <position position="396"/>
    </location>
    <ligand>
        <name>Zn(2+)</name>
        <dbReference type="ChEBI" id="CHEBI:29105"/>
        <label>2</label>
    </ligand>
</feature>
<keyword evidence="8 11" id="KW-0067">ATP-binding</keyword>
<dbReference type="GO" id="GO:0006302">
    <property type="term" value="P:double-strand break repair"/>
    <property type="evidence" value="ECO:0007669"/>
    <property type="project" value="InterPro"/>
</dbReference>
<keyword evidence="9 11" id="KW-0238">DNA-binding</keyword>
<dbReference type="InterPro" id="IPR041236">
    <property type="entry name" value="PriA_C"/>
</dbReference>
<reference evidence="13 14" key="1">
    <citation type="journal article" date="2016" name="Nat. Commun.">
        <title>Thousands of microbial genomes shed light on interconnected biogeochemical processes in an aquifer system.</title>
        <authorList>
            <person name="Anantharaman K."/>
            <person name="Brown C.T."/>
            <person name="Hug L.A."/>
            <person name="Sharon I."/>
            <person name="Castelle C.J."/>
            <person name="Probst A.J."/>
            <person name="Thomas B.C."/>
            <person name="Singh A."/>
            <person name="Wilkins M.J."/>
            <person name="Karaoz U."/>
            <person name="Brodie E.L."/>
            <person name="Williams K.H."/>
            <person name="Hubbard S.S."/>
            <person name="Banfield J.F."/>
        </authorList>
    </citation>
    <scope>NUCLEOTIDE SEQUENCE [LARGE SCALE GENOMIC DNA]</scope>
</reference>
<dbReference type="Pfam" id="PF00270">
    <property type="entry name" value="DEAD"/>
    <property type="match status" value="1"/>
</dbReference>
<evidence type="ECO:0000256" key="3">
    <source>
        <dbReference type="ARBA" id="ARBA00022723"/>
    </source>
</evidence>
<dbReference type="GO" id="GO:0016887">
    <property type="term" value="F:ATP hydrolysis activity"/>
    <property type="evidence" value="ECO:0007669"/>
    <property type="project" value="RHEA"/>
</dbReference>
<evidence type="ECO:0000256" key="6">
    <source>
        <dbReference type="ARBA" id="ARBA00022806"/>
    </source>
</evidence>
<dbReference type="NCBIfam" id="TIGR00595">
    <property type="entry name" value="priA"/>
    <property type="match status" value="1"/>
</dbReference>
<gene>
    <name evidence="11" type="primary">priA</name>
    <name evidence="13" type="ORF">A2257_02765</name>
</gene>
<evidence type="ECO:0000256" key="1">
    <source>
        <dbReference type="ARBA" id="ARBA00022515"/>
    </source>
</evidence>
<dbReference type="GO" id="GO:0006270">
    <property type="term" value="P:DNA replication initiation"/>
    <property type="evidence" value="ECO:0007669"/>
    <property type="project" value="TreeGrafter"/>
</dbReference>
<feature type="domain" description="Helicase ATP-binding" evidence="12">
    <location>
        <begin position="140"/>
        <end position="307"/>
    </location>
</feature>
<keyword evidence="3 11" id="KW-0479">Metal-binding</keyword>
<dbReference type="InterPro" id="IPR005259">
    <property type="entry name" value="PriA"/>
</dbReference>
<dbReference type="InterPro" id="IPR014001">
    <property type="entry name" value="Helicase_ATP-bd"/>
</dbReference>
<keyword evidence="5 11" id="KW-0378">Hydrolase</keyword>
<dbReference type="PANTHER" id="PTHR30580:SF0">
    <property type="entry name" value="PRIMOSOMAL PROTEIN N"/>
    <property type="match status" value="1"/>
</dbReference>
<evidence type="ECO:0000256" key="2">
    <source>
        <dbReference type="ARBA" id="ARBA00022705"/>
    </source>
</evidence>
<dbReference type="GO" id="GO:0005524">
    <property type="term" value="F:ATP binding"/>
    <property type="evidence" value="ECO:0007669"/>
    <property type="project" value="UniProtKB-UniRule"/>
</dbReference>
<keyword evidence="4 11" id="KW-0547">Nucleotide-binding</keyword>
<feature type="binding site" evidence="11">
    <location>
        <position position="409"/>
    </location>
    <ligand>
        <name>Zn(2+)</name>
        <dbReference type="ChEBI" id="CHEBI:29105"/>
        <label>1</label>
    </ligand>
</feature>
<dbReference type="InterPro" id="IPR042115">
    <property type="entry name" value="PriA_3primeBD_sf"/>
</dbReference>
<name>A0A1F5S4D8_9BACT</name>
<evidence type="ECO:0000313" key="14">
    <source>
        <dbReference type="Proteomes" id="UP000177407"/>
    </source>
</evidence>
<protein>
    <recommendedName>
        <fullName evidence="11">Replication restart protein PriA</fullName>
    </recommendedName>
    <alternativeName>
        <fullName evidence="11">ATP-dependent DNA helicase PriA</fullName>
        <ecNumber evidence="11">5.6.2.4</ecNumber>
    </alternativeName>
    <alternativeName>
        <fullName evidence="11">DNA 3'-5' helicase PriA</fullName>
    </alternativeName>
</protein>
<comment type="subunit">
    <text evidence="11">Component of the replication restart primosome.</text>
</comment>
<dbReference type="PANTHER" id="PTHR30580">
    <property type="entry name" value="PRIMOSOMAL PROTEIN N"/>
    <property type="match status" value="1"/>
</dbReference>
<feature type="binding site" evidence="11">
    <location>
        <position position="377"/>
    </location>
    <ligand>
        <name>Zn(2+)</name>
        <dbReference type="ChEBI" id="CHEBI:29105"/>
        <label>2</label>
    </ligand>
</feature>
<comment type="cofactor">
    <cofactor evidence="11">
        <name>Zn(2+)</name>
        <dbReference type="ChEBI" id="CHEBI:29105"/>
    </cofactor>
    <text evidence="11">Binds 2 zinc ions per subunit.</text>
</comment>
<dbReference type="Pfam" id="PF17764">
    <property type="entry name" value="PriA_3primeBD"/>
    <property type="match status" value="1"/>
</dbReference>
<dbReference type="GO" id="GO:0043138">
    <property type="term" value="F:3'-5' DNA helicase activity"/>
    <property type="evidence" value="ECO:0007669"/>
    <property type="project" value="UniProtKB-EC"/>
</dbReference>
<dbReference type="AlphaFoldDB" id="A0A1F5S4D8"/>
<dbReference type="SUPFAM" id="SSF52540">
    <property type="entry name" value="P-loop containing nucleoside triphosphate hydrolases"/>
    <property type="match status" value="1"/>
</dbReference>
<dbReference type="InterPro" id="IPR041222">
    <property type="entry name" value="PriA_3primeBD"/>
</dbReference>
<feature type="binding site" evidence="11">
    <location>
        <position position="406"/>
    </location>
    <ligand>
        <name>Zn(2+)</name>
        <dbReference type="ChEBI" id="CHEBI:29105"/>
        <label>1</label>
    </ligand>
</feature>
<keyword evidence="2 11" id="KW-0235">DNA replication</keyword>
<evidence type="ECO:0000256" key="11">
    <source>
        <dbReference type="HAMAP-Rule" id="MF_00983"/>
    </source>
</evidence>
<dbReference type="EC" id="5.6.2.4" evidence="11"/>
<comment type="similarity">
    <text evidence="11">Belongs to the helicase family. PriA subfamily.</text>
</comment>
<dbReference type="PROSITE" id="PS51192">
    <property type="entry name" value="HELICASE_ATP_BIND_1"/>
    <property type="match status" value="1"/>
</dbReference>
<evidence type="ECO:0000256" key="10">
    <source>
        <dbReference type="ARBA" id="ARBA00023235"/>
    </source>
</evidence>
<dbReference type="GO" id="GO:1990077">
    <property type="term" value="C:primosome complex"/>
    <property type="evidence" value="ECO:0007669"/>
    <property type="project" value="UniProtKB-UniRule"/>
</dbReference>
<keyword evidence="7 11" id="KW-0862">Zinc</keyword>
<dbReference type="InterPro" id="IPR011545">
    <property type="entry name" value="DEAD/DEAH_box_helicase_dom"/>
</dbReference>
<evidence type="ECO:0000256" key="4">
    <source>
        <dbReference type="ARBA" id="ARBA00022741"/>
    </source>
</evidence>
<accession>A0A1F5S4D8</accession>